<dbReference type="PROSITE" id="PS50053">
    <property type="entry name" value="UBIQUITIN_2"/>
    <property type="match status" value="1"/>
</dbReference>
<dbReference type="Pfam" id="PF00443">
    <property type="entry name" value="UCH"/>
    <property type="match status" value="1"/>
</dbReference>
<dbReference type="Pfam" id="PF00240">
    <property type="entry name" value="ubiquitin"/>
    <property type="match status" value="1"/>
</dbReference>
<dbReference type="Pfam" id="PF24543">
    <property type="entry name" value="Usp-48"/>
    <property type="match status" value="1"/>
</dbReference>
<keyword evidence="9" id="KW-0539">Nucleus</keyword>
<dbReference type="InterPro" id="IPR001394">
    <property type="entry name" value="Peptidase_C19_UCH"/>
</dbReference>
<dbReference type="Gene3D" id="3.10.20.90">
    <property type="entry name" value="Phosphatidylinositol 3-kinase Catalytic Subunit, Chain A, domain 1"/>
    <property type="match status" value="1"/>
</dbReference>
<dbReference type="GO" id="GO:0004843">
    <property type="term" value="F:cysteine-type deubiquitinase activity"/>
    <property type="evidence" value="ECO:0007669"/>
    <property type="project" value="UniProtKB-EC"/>
</dbReference>
<evidence type="ECO:0000256" key="4">
    <source>
        <dbReference type="ARBA" id="ARBA00012759"/>
    </source>
</evidence>
<proteinExistence type="inferred from homology"/>
<comment type="catalytic activity">
    <reaction evidence="1">
        <text>Thiol-dependent hydrolysis of ester, thioester, amide, peptide and isopeptide bonds formed by the C-terminal Gly of ubiquitin (a 76-residue protein attached to proteins as an intracellular targeting signal).</text>
        <dbReference type="EC" id="3.4.19.12"/>
    </reaction>
</comment>
<dbReference type="InterPro" id="IPR050164">
    <property type="entry name" value="Peptidase_C19"/>
</dbReference>
<dbReference type="GO" id="GO:0005829">
    <property type="term" value="C:cytosol"/>
    <property type="evidence" value="ECO:0007669"/>
    <property type="project" value="TreeGrafter"/>
</dbReference>
<dbReference type="WBParaSite" id="DME_0000361801-mRNA-1">
    <property type="protein sequence ID" value="DME_0000361801-mRNA-1"/>
    <property type="gene ID" value="DME_0000361801"/>
</dbReference>
<protein>
    <recommendedName>
        <fullName evidence="4">ubiquitinyl hydrolase 1</fullName>
        <ecNumber evidence="4">3.4.19.12</ecNumber>
    </recommendedName>
</protein>
<dbReference type="InterPro" id="IPR028889">
    <property type="entry name" value="USP"/>
</dbReference>
<dbReference type="InterPro" id="IPR018200">
    <property type="entry name" value="USP_CS"/>
</dbReference>
<name>A0A158Q3Z2_DRAME</name>
<evidence type="ECO:0000256" key="6">
    <source>
        <dbReference type="ARBA" id="ARBA00022786"/>
    </source>
</evidence>
<evidence type="ECO:0000256" key="8">
    <source>
        <dbReference type="ARBA" id="ARBA00022807"/>
    </source>
</evidence>
<feature type="region of interest" description="Disordered" evidence="10">
    <location>
        <begin position="1190"/>
        <end position="1210"/>
    </location>
</feature>
<feature type="compositionally biased region" description="Basic and acidic residues" evidence="10">
    <location>
        <begin position="1193"/>
        <end position="1202"/>
    </location>
</feature>
<keyword evidence="15" id="KW-1185">Reference proteome</keyword>
<evidence type="ECO:0000256" key="7">
    <source>
        <dbReference type="ARBA" id="ARBA00022801"/>
    </source>
</evidence>
<dbReference type="AlphaFoldDB" id="A0A158Q3Z2"/>
<evidence type="ECO:0000256" key="9">
    <source>
        <dbReference type="ARBA" id="ARBA00023242"/>
    </source>
</evidence>
<organism evidence="14 16">
    <name type="scientific">Dracunculus medinensis</name>
    <name type="common">Guinea worm</name>
    <dbReference type="NCBI Taxonomy" id="318479"/>
    <lineage>
        <taxon>Eukaryota</taxon>
        <taxon>Metazoa</taxon>
        <taxon>Ecdysozoa</taxon>
        <taxon>Nematoda</taxon>
        <taxon>Chromadorea</taxon>
        <taxon>Rhabditida</taxon>
        <taxon>Spirurina</taxon>
        <taxon>Dracunculoidea</taxon>
        <taxon>Dracunculidae</taxon>
        <taxon>Dracunculus</taxon>
    </lineage>
</organism>
<accession>A0A158Q3Z2</accession>
<dbReference type="Gene3D" id="3.90.70.10">
    <property type="entry name" value="Cysteine proteinases"/>
    <property type="match status" value="1"/>
</dbReference>
<keyword evidence="6" id="KW-0833">Ubl conjugation pathway</keyword>
<dbReference type="InterPro" id="IPR000626">
    <property type="entry name" value="Ubiquitin-like_dom"/>
</dbReference>
<comment type="similarity">
    <text evidence="3">Belongs to the peptidase C19 family.</text>
</comment>
<comment type="subcellular location">
    <subcellularLocation>
        <location evidence="2">Nucleus</location>
    </subcellularLocation>
</comment>
<gene>
    <name evidence="13" type="ORF">DME_LOCUS7623</name>
</gene>
<dbReference type="SUPFAM" id="SSF54001">
    <property type="entry name" value="Cysteine proteinases"/>
    <property type="match status" value="1"/>
</dbReference>
<reference evidence="13 15" key="2">
    <citation type="submission" date="2018-11" db="EMBL/GenBank/DDBJ databases">
        <authorList>
            <consortium name="Pathogen Informatics"/>
        </authorList>
    </citation>
    <scope>NUCLEOTIDE SEQUENCE [LARGE SCALE GENOMIC DNA]</scope>
</reference>
<dbReference type="Proteomes" id="UP000274756">
    <property type="component" value="Unassembled WGS sequence"/>
</dbReference>
<dbReference type="PROSITE" id="PS00972">
    <property type="entry name" value="USP_1"/>
    <property type="match status" value="1"/>
</dbReference>
<evidence type="ECO:0000256" key="3">
    <source>
        <dbReference type="ARBA" id="ARBA00009085"/>
    </source>
</evidence>
<evidence type="ECO:0000259" key="12">
    <source>
        <dbReference type="PROSITE" id="PS50235"/>
    </source>
</evidence>
<feature type="domain" description="Ubiquitin-like" evidence="11">
    <location>
        <begin position="1111"/>
        <end position="1177"/>
    </location>
</feature>
<evidence type="ECO:0000313" key="15">
    <source>
        <dbReference type="Proteomes" id="UP000274756"/>
    </source>
</evidence>
<dbReference type="SMART" id="SM00213">
    <property type="entry name" value="UBQ"/>
    <property type="match status" value="1"/>
</dbReference>
<evidence type="ECO:0000256" key="5">
    <source>
        <dbReference type="ARBA" id="ARBA00022670"/>
    </source>
</evidence>
<dbReference type="EMBL" id="UYYG01001161">
    <property type="protein sequence ID" value="VDN57650.1"/>
    <property type="molecule type" value="Genomic_DNA"/>
</dbReference>
<dbReference type="OrthoDB" id="289038at2759"/>
<keyword evidence="5" id="KW-0645">Protease</keyword>
<keyword evidence="8" id="KW-0788">Thiol protease</keyword>
<dbReference type="PANTHER" id="PTHR24006:SF722">
    <property type="entry name" value="UBIQUITIN CARBOXYL-TERMINAL HYDROLASE 48"/>
    <property type="match status" value="1"/>
</dbReference>
<evidence type="ECO:0000256" key="10">
    <source>
        <dbReference type="SAM" id="MobiDB-lite"/>
    </source>
</evidence>
<dbReference type="InterPro" id="IPR029071">
    <property type="entry name" value="Ubiquitin-like_domsf"/>
</dbReference>
<evidence type="ECO:0000313" key="13">
    <source>
        <dbReference type="EMBL" id="VDN57650.1"/>
    </source>
</evidence>
<reference evidence="16" key="1">
    <citation type="submission" date="2016-04" db="UniProtKB">
        <authorList>
            <consortium name="WormBaseParasite"/>
        </authorList>
    </citation>
    <scope>IDENTIFICATION</scope>
</reference>
<dbReference type="InterPro" id="IPR057775">
    <property type="entry name" value="USP48_dom"/>
</dbReference>
<dbReference type="PANTHER" id="PTHR24006">
    <property type="entry name" value="UBIQUITIN CARBOXYL-TERMINAL HYDROLASE"/>
    <property type="match status" value="1"/>
</dbReference>
<evidence type="ECO:0000259" key="11">
    <source>
        <dbReference type="PROSITE" id="PS50053"/>
    </source>
</evidence>
<evidence type="ECO:0000256" key="2">
    <source>
        <dbReference type="ARBA" id="ARBA00004123"/>
    </source>
</evidence>
<evidence type="ECO:0000313" key="16">
    <source>
        <dbReference type="WBParaSite" id="DME_0000361801-mRNA-1"/>
    </source>
</evidence>
<evidence type="ECO:0000313" key="14">
    <source>
        <dbReference type="Proteomes" id="UP000038040"/>
    </source>
</evidence>
<dbReference type="Proteomes" id="UP000038040">
    <property type="component" value="Unplaced"/>
</dbReference>
<dbReference type="GO" id="GO:0006508">
    <property type="term" value="P:proteolysis"/>
    <property type="evidence" value="ECO:0007669"/>
    <property type="project" value="UniProtKB-KW"/>
</dbReference>
<dbReference type="EC" id="3.4.19.12" evidence="4"/>
<sequence>MSPMGIAPKRRLMTAAQRKECHKEIPNELTFEAAWKVFMLNKSACHLHSVPNPKTKNCRENPYCLERLGLQKWDKLLQNIENEKKVNEAMNGRRDIEKMPCGLVNLGNSCYVNSFLQIFFNDPFFRRCIYDWRPVDNFVQPVGETINIEELMLCLQKLFVTLQITPYEDTNAEALVKLLRLDGNQHDALEFQILLFGKIEKLLSCKEEWRSVREAIMNHFKGIIKQTISCKCGRKSVRELPFNPFYLGIDKVKSLSKAIENYFSAEELPDYKCDACESVGCTKSRLSISEPPPVLIIQLNRFTYDMTGRKRKVQSALQYPRTLVLGGVPYDNCAVMIHEGPNADSGHYYDLIKHPGTGQWFTYNDEVVKASPTPGVSTEKDRISRITADMKGCYALIYRRKCDTDISIPDVPSYIAEMVAAKLEEDFIAQTSESAETSQRSMKKFEEYHNRILILWSELQVKFSFFAFYKCFFQLFQVSDGCSALMNPESIVFLPTNLLMNIQRKELNEVSRKDPDSPNKNEKFDEDMENINLNEKELSSSITLCIHGNISLESVRSGQVKAVNRKAANILLDFYQIILKATSGIESRLRTGNDICIDCISELKSESEFSSLIEKKEKLAKQLLRERNKRYFLNNSFYHSDDCVWVSTRSLSHYRRLAFYAREQRAKVDREPSELIFSSASNRSFDKNFVNSISVIETRPKELISNEEEHIRFADSDNENGNSFVLKKRKIDKNSESLERETIRHCIDEILCKINNSLSTSQKDIETNKPFPSSSSLINETYINSSSNMNENFEIHPDLINGHNGSTEVDEMVSLHDSVDNFNSENGLNSTEDQSIQEDSFVIFNGDLLCPHGNFDFESWKTKERRIVVDKSEWQYLVNRIFDRNQLYYISVDELPCSICEMQFKAILCSKFFDLWYKLSFFQCRIDDNEGKERRVKEIKLAIGDLIRSVARRKSDIALYNNQYERAVCKNFLRKMIARFRSHNRCLNTPTICQECILCSEHGMPNAPLDTESLAVPVTLKEWQKILSALNIEEEDAMEIKINNGRFESFCDFCFHQEQMKMDNQHFVYEKGAEIFVKLKNDQNDEPAVKSTGVSEDFLASSSISPKSIRAAVTRRALAKNSMKFWMNSSNTIWELKLKIYAHTGQLPNDQLIYLKDRLLNDNDTLEQSRVDPRELLQSPLVLIVQQPVGTPDEPRQIERGFADTALSHN</sequence>
<dbReference type="InterPro" id="IPR038765">
    <property type="entry name" value="Papain-like_cys_pep_sf"/>
</dbReference>
<dbReference type="GO" id="GO:0016579">
    <property type="term" value="P:protein deubiquitination"/>
    <property type="evidence" value="ECO:0007669"/>
    <property type="project" value="InterPro"/>
</dbReference>
<feature type="domain" description="USP" evidence="12">
    <location>
        <begin position="101"/>
        <end position="401"/>
    </location>
</feature>
<dbReference type="STRING" id="318479.A0A158Q3Z2"/>
<evidence type="ECO:0000256" key="1">
    <source>
        <dbReference type="ARBA" id="ARBA00000707"/>
    </source>
</evidence>
<dbReference type="SUPFAM" id="SSF54236">
    <property type="entry name" value="Ubiquitin-like"/>
    <property type="match status" value="1"/>
</dbReference>
<dbReference type="GO" id="GO:0005634">
    <property type="term" value="C:nucleus"/>
    <property type="evidence" value="ECO:0007669"/>
    <property type="project" value="UniProtKB-SubCell"/>
</dbReference>
<dbReference type="PROSITE" id="PS50235">
    <property type="entry name" value="USP_3"/>
    <property type="match status" value="1"/>
</dbReference>
<keyword evidence="7" id="KW-0378">Hydrolase</keyword>